<keyword evidence="4" id="KW-0472">Membrane</keyword>
<gene>
    <name evidence="6" type="ordered locus">Sterm_2677</name>
</gene>
<reference evidence="7" key="1">
    <citation type="submission" date="2009-09" db="EMBL/GenBank/DDBJ databases">
        <title>The complete chromosome of Sebaldella termitidis ATCC 33386.</title>
        <authorList>
            <consortium name="US DOE Joint Genome Institute (JGI-PGF)"/>
            <person name="Lucas S."/>
            <person name="Copeland A."/>
            <person name="Lapidus A."/>
            <person name="Glavina del Rio T."/>
            <person name="Dalin E."/>
            <person name="Tice H."/>
            <person name="Bruce D."/>
            <person name="Goodwin L."/>
            <person name="Pitluck S."/>
            <person name="Kyrpides N."/>
            <person name="Mavromatis K."/>
            <person name="Ivanova N."/>
            <person name="Mikhailova N."/>
            <person name="Sims D."/>
            <person name="Meincke L."/>
            <person name="Brettin T."/>
            <person name="Detter J.C."/>
            <person name="Han C."/>
            <person name="Larimer F."/>
            <person name="Land M."/>
            <person name="Hauser L."/>
            <person name="Markowitz V."/>
            <person name="Cheng J.F."/>
            <person name="Hugenholtz P."/>
            <person name="Woyke T."/>
            <person name="Wu D."/>
            <person name="Eisen J.A."/>
        </authorList>
    </citation>
    <scope>NUCLEOTIDE SEQUENCE [LARGE SCALE GENOMIC DNA]</scope>
    <source>
        <strain evidence="7">ATCC 33386 / NCTC 11300</strain>
    </source>
</reference>
<protein>
    <recommendedName>
        <fullName evidence="4">3-deoxy-D-manno-octulosonic acid transferase</fullName>
        <shortName evidence="4">Kdo transferase</shortName>
        <ecNumber evidence="4">2.4.99.12</ecNumber>
    </recommendedName>
    <alternativeName>
        <fullName evidence="4">Lipid IV(A) 3-deoxy-D-manno-octulosonic acid transferase</fullName>
    </alternativeName>
</protein>
<feature type="site" description="Transition state stabilizer" evidence="3">
    <location>
        <position position="201"/>
    </location>
</feature>
<keyword evidence="1 4" id="KW-0808">Transferase</keyword>
<dbReference type="Gene3D" id="3.40.50.2000">
    <property type="entry name" value="Glycogen Phosphorylase B"/>
    <property type="match status" value="1"/>
</dbReference>
<evidence type="ECO:0000256" key="3">
    <source>
        <dbReference type="PIRSR" id="PIRSR639901-2"/>
    </source>
</evidence>
<comment type="catalytic activity">
    <reaction evidence="4">
        <text>lipid IVA (E. coli) + CMP-3-deoxy-beta-D-manno-octulosonate = alpha-Kdo-(2-&gt;6)-lipid IVA (E. coli) + CMP + H(+)</text>
        <dbReference type="Rhea" id="RHEA:28066"/>
        <dbReference type="ChEBI" id="CHEBI:15378"/>
        <dbReference type="ChEBI" id="CHEBI:58603"/>
        <dbReference type="ChEBI" id="CHEBI:60364"/>
        <dbReference type="ChEBI" id="CHEBI:60377"/>
        <dbReference type="ChEBI" id="CHEBI:85987"/>
        <dbReference type="EC" id="2.4.99.12"/>
    </reaction>
</comment>
<dbReference type="eggNOG" id="COG1519">
    <property type="taxonomic scope" value="Bacteria"/>
</dbReference>
<name>D1AME8_SEBTE</name>
<feature type="active site" description="Proton acceptor" evidence="2">
    <location>
        <position position="54"/>
    </location>
</feature>
<dbReference type="GO" id="GO:0009244">
    <property type="term" value="P:lipopolysaccharide core region biosynthetic process"/>
    <property type="evidence" value="ECO:0007669"/>
    <property type="project" value="UniProtKB-UniRule"/>
</dbReference>
<reference evidence="6 7" key="2">
    <citation type="journal article" date="2010" name="Stand. Genomic Sci.">
        <title>Complete genome sequence of Sebaldella termitidis type strain (NCTC 11300).</title>
        <authorList>
            <person name="Harmon-Smith M."/>
            <person name="Celia L."/>
            <person name="Chertkov O."/>
            <person name="Lapidus A."/>
            <person name="Copeland A."/>
            <person name="Glavina Del Rio T."/>
            <person name="Nolan M."/>
            <person name="Lucas S."/>
            <person name="Tice H."/>
            <person name="Cheng J.F."/>
            <person name="Han C."/>
            <person name="Detter J.C."/>
            <person name="Bruce D."/>
            <person name="Goodwin L."/>
            <person name="Pitluck S."/>
            <person name="Pati A."/>
            <person name="Liolios K."/>
            <person name="Ivanova N."/>
            <person name="Mavromatis K."/>
            <person name="Mikhailova N."/>
            <person name="Chen A."/>
            <person name="Palaniappan K."/>
            <person name="Land M."/>
            <person name="Hauser L."/>
            <person name="Chang Y.J."/>
            <person name="Jeffries C.D."/>
            <person name="Brettin T."/>
            <person name="Goker M."/>
            <person name="Beck B."/>
            <person name="Bristow J."/>
            <person name="Eisen J.A."/>
            <person name="Markowitz V."/>
            <person name="Hugenholtz P."/>
            <person name="Kyrpides N.C."/>
            <person name="Klenk H.P."/>
            <person name="Chen F."/>
        </authorList>
    </citation>
    <scope>NUCLEOTIDE SEQUENCE [LARGE SCALE GENOMIC DNA]</scope>
    <source>
        <strain evidence="7">ATCC 33386 / NCTC 11300</strain>
    </source>
</reference>
<dbReference type="Pfam" id="PF04413">
    <property type="entry name" value="Glycos_transf_N"/>
    <property type="match status" value="1"/>
</dbReference>
<keyword evidence="7" id="KW-1185">Reference proteome</keyword>
<accession>D1AME8</accession>
<keyword evidence="4" id="KW-1133">Transmembrane helix</keyword>
<dbReference type="PANTHER" id="PTHR42755">
    <property type="entry name" value="3-DEOXY-MANNO-OCTULOSONATE CYTIDYLYLTRANSFERASE"/>
    <property type="match status" value="1"/>
</dbReference>
<dbReference type="STRING" id="526218.Sterm_2677"/>
<keyword evidence="4" id="KW-1003">Cell membrane</keyword>
<evidence type="ECO:0000256" key="1">
    <source>
        <dbReference type="ARBA" id="ARBA00022679"/>
    </source>
</evidence>
<dbReference type="AlphaFoldDB" id="D1AME8"/>
<dbReference type="Proteomes" id="UP000000845">
    <property type="component" value="Chromosome"/>
</dbReference>
<feature type="transmembrane region" description="Helical" evidence="4">
    <location>
        <begin position="6"/>
        <end position="22"/>
    </location>
</feature>
<evidence type="ECO:0000313" key="6">
    <source>
        <dbReference type="EMBL" id="ACZ09522.1"/>
    </source>
</evidence>
<comment type="similarity">
    <text evidence="4">Belongs to the glycosyltransferase group 1 family.</text>
</comment>
<comment type="pathway">
    <text evidence="4">Bacterial outer membrane biogenesis; LPS core biosynthesis.</text>
</comment>
<dbReference type="PANTHER" id="PTHR42755:SF1">
    <property type="entry name" value="3-DEOXY-D-MANNO-OCTULOSONIC ACID TRANSFERASE, MITOCHONDRIAL-RELATED"/>
    <property type="match status" value="1"/>
</dbReference>
<dbReference type="UniPathway" id="UPA00958"/>
<dbReference type="InterPro" id="IPR007507">
    <property type="entry name" value="Glycos_transf_N"/>
</dbReference>
<dbReference type="CAZy" id="GT30">
    <property type="family name" value="Glycosyltransferase Family 30"/>
</dbReference>
<keyword evidence="4" id="KW-0812">Transmembrane</keyword>
<dbReference type="GO" id="GO:0005886">
    <property type="term" value="C:plasma membrane"/>
    <property type="evidence" value="ECO:0007669"/>
    <property type="project" value="UniProtKB-SubCell"/>
</dbReference>
<proteinExistence type="inferred from homology"/>
<dbReference type="EC" id="2.4.99.12" evidence="4"/>
<dbReference type="KEGG" id="str:Sterm_2677"/>
<dbReference type="InterPro" id="IPR039901">
    <property type="entry name" value="Kdotransferase"/>
</dbReference>
<comment type="function">
    <text evidence="4">Involved in lipopolysaccharide (LPS) biosynthesis. Catalyzes the transfer of 3-deoxy-D-manno-octulosonate (Kdo) residue(s) from CMP-Kdo to lipid IV(A), the tetraacyldisaccharide-1,4'-bisphosphate precursor of lipid A.</text>
</comment>
<dbReference type="GO" id="GO:0043842">
    <property type="term" value="F:Kdo transferase activity"/>
    <property type="evidence" value="ECO:0007669"/>
    <property type="project" value="UniProtKB-EC"/>
</dbReference>
<dbReference type="InterPro" id="IPR038107">
    <property type="entry name" value="Glycos_transf_N_sf"/>
</dbReference>
<feature type="domain" description="3-deoxy-D-manno-octulosonic-acid transferase N-terminal" evidence="5">
    <location>
        <begin position="37"/>
        <end position="203"/>
    </location>
</feature>
<dbReference type="HOGENOM" id="CLU_036146_2_0_0"/>
<evidence type="ECO:0000259" key="5">
    <source>
        <dbReference type="Pfam" id="PF04413"/>
    </source>
</evidence>
<comment type="subcellular location">
    <subcellularLocation>
        <location evidence="4">Cell membrane</location>
    </subcellularLocation>
</comment>
<evidence type="ECO:0000313" key="7">
    <source>
        <dbReference type="Proteomes" id="UP000000845"/>
    </source>
</evidence>
<keyword evidence="4" id="KW-0448">Lipopolysaccharide biosynthesis</keyword>
<organism evidence="6 7">
    <name type="scientific">Sebaldella termitidis (strain ATCC 33386 / NCTC 11300)</name>
    <dbReference type="NCBI Taxonomy" id="526218"/>
    <lineage>
        <taxon>Bacteria</taxon>
        <taxon>Fusobacteriati</taxon>
        <taxon>Fusobacteriota</taxon>
        <taxon>Fusobacteriia</taxon>
        <taxon>Fusobacteriales</taxon>
        <taxon>Leptotrichiaceae</taxon>
        <taxon>Sebaldella</taxon>
    </lineage>
</organism>
<dbReference type="Gene3D" id="3.40.50.11720">
    <property type="entry name" value="3-Deoxy-D-manno-octulosonic-acid transferase, N-terminal domain"/>
    <property type="match status" value="1"/>
</dbReference>
<dbReference type="RefSeq" id="WP_012862116.1">
    <property type="nucleotide sequence ID" value="NC_013517.1"/>
</dbReference>
<sequence length="397" mass="46528">MLFIYNIVRFFLYPFLFIAAIFKKKIRAFFYKRIRVEKIKRDKYYWIHLSSVGEMNLAEKLIENILDRNKKIYLTVMTDTGMELFRKRYSGNPNIKGAYFPLDDYFLIKKTVNMLDIEKLIIIETEIWPNLYGIVSEKSEVIVVNGRISDKTFDKYKKIKGMISATLNKCSKILVQSNLDLQRYKELGVREEILKVYPNLKYSIDYPVLDTEQKEELEERIKINGRKLITAGSTREGEEKILIDIFKKINEAEKYQMVLVPRHIQRTEEVAALCEGLDFSLYSENKKTEIIIVDKMGILREMYQISDLVFVGGTFVEIGGHSILEPLYYGKVPIIGKYYSNIKDVAENAKPLNLVNIAETESELEAFFLDSDNSKNRETSEFFKKYNKIDEIIKEIL</sequence>
<dbReference type="GO" id="GO:0009245">
    <property type="term" value="P:lipid A biosynthetic process"/>
    <property type="evidence" value="ECO:0007669"/>
    <property type="project" value="TreeGrafter"/>
</dbReference>
<dbReference type="EMBL" id="CP001739">
    <property type="protein sequence ID" value="ACZ09522.1"/>
    <property type="molecule type" value="Genomic_DNA"/>
</dbReference>
<evidence type="ECO:0000256" key="4">
    <source>
        <dbReference type="RuleBase" id="RU365103"/>
    </source>
</evidence>
<feature type="site" description="Transition state stabilizer" evidence="3">
    <location>
        <position position="124"/>
    </location>
</feature>
<evidence type="ECO:0000256" key="2">
    <source>
        <dbReference type="PIRSR" id="PIRSR639901-1"/>
    </source>
</evidence>